<dbReference type="PROSITE" id="PS50928">
    <property type="entry name" value="ABC_TM1"/>
    <property type="match status" value="1"/>
</dbReference>
<dbReference type="Gene3D" id="1.10.3720.10">
    <property type="entry name" value="MetI-like"/>
    <property type="match status" value="1"/>
</dbReference>
<feature type="transmembrane region" description="Helical" evidence="5">
    <location>
        <begin position="271"/>
        <end position="293"/>
    </location>
</feature>
<name>A0A140L1H4_9FIRM</name>
<keyword evidence="2 5" id="KW-0812">Transmembrane</keyword>
<evidence type="ECO:0000256" key="3">
    <source>
        <dbReference type="ARBA" id="ARBA00022989"/>
    </source>
</evidence>
<accession>A0A140L1H4</accession>
<dbReference type="OrthoDB" id="9785113at2"/>
<dbReference type="Pfam" id="PF00528">
    <property type="entry name" value="BPD_transp_1"/>
    <property type="match status" value="1"/>
</dbReference>
<comment type="function">
    <text evidence="6">Part of the binding-protein-dependent transport system for phosphate; probably responsible for the translocation of the substrate across the membrane.</text>
</comment>
<reference evidence="8 9" key="1">
    <citation type="submission" date="2015-12" db="EMBL/GenBank/DDBJ databases">
        <title>Draft genome sequence of the thermoanaerobe Thermotalea metallivorans, an isolate from the runoff channel of the Great Artesian Basin, Australia.</title>
        <authorList>
            <person name="Patel B.K."/>
        </authorList>
    </citation>
    <scope>NUCLEOTIDE SEQUENCE [LARGE SCALE GENOMIC DNA]</scope>
    <source>
        <strain evidence="8 9">B2-1</strain>
    </source>
</reference>
<keyword evidence="4 5" id="KW-0472">Membrane</keyword>
<dbReference type="InterPro" id="IPR000515">
    <property type="entry name" value="MetI-like"/>
</dbReference>
<dbReference type="PANTHER" id="PTHR42727:SF1">
    <property type="entry name" value="PHOSPHATE TRANSPORT SYSTEM PERMEASE"/>
    <property type="match status" value="1"/>
</dbReference>
<sequence>MKNEQKRKDRGRIGEFTIETILRFFAGISILTTIAIVWTLFSETIIFFKEVSITEFFTGTKWTPTLEPRHFGILPLFVGTMMIAIGASIIALPFGLGSAIYLSEYAPKRVRKIIKPLLEILAGIPSIVYGFFALTFITPILQKFLPQTQVFNAASASIAVGIMIIPMVASLSEDAMMAIPDSIRQGAYALGSTKFEVATKVIVPAALSGIGSAFVLAVSRAIGETMIVAIAAGQSPVLTFNPLKSIQTMTGFMVNISLGDIQHGTIEYKTVFAVGAMLFVITFVMNIIAKMIVNRYREEY</sequence>
<evidence type="ECO:0000313" key="9">
    <source>
        <dbReference type="Proteomes" id="UP000070456"/>
    </source>
</evidence>
<evidence type="ECO:0000256" key="5">
    <source>
        <dbReference type="RuleBase" id="RU363032"/>
    </source>
</evidence>
<proteinExistence type="inferred from homology"/>
<feature type="domain" description="ABC transmembrane type-1" evidence="7">
    <location>
        <begin position="77"/>
        <end position="289"/>
    </location>
</feature>
<dbReference type="CDD" id="cd06261">
    <property type="entry name" value="TM_PBP2"/>
    <property type="match status" value="1"/>
</dbReference>
<dbReference type="GO" id="GO:0006817">
    <property type="term" value="P:phosphate ion transport"/>
    <property type="evidence" value="ECO:0007669"/>
    <property type="project" value="UniProtKB-KW"/>
</dbReference>
<comment type="subcellular location">
    <subcellularLocation>
        <location evidence="5">Cell membrane</location>
        <topology evidence="5">Multi-pass membrane protein</topology>
    </subcellularLocation>
    <subcellularLocation>
        <location evidence="1">Membrane</location>
        <topology evidence="1">Multi-pass membrane protein</topology>
    </subcellularLocation>
</comment>
<keyword evidence="6" id="KW-0592">Phosphate transport</keyword>
<organism evidence="8 9">
    <name type="scientific">Thermotalea metallivorans</name>
    <dbReference type="NCBI Taxonomy" id="520762"/>
    <lineage>
        <taxon>Bacteria</taxon>
        <taxon>Bacillati</taxon>
        <taxon>Bacillota</taxon>
        <taxon>Clostridia</taxon>
        <taxon>Peptostreptococcales</taxon>
        <taxon>Thermotaleaceae</taxon>
        <taxon>Thermotalea</taxon>
    </lineage>
</organism>
<dbReference type="PATRIC" id="fig|520762.4.peg.2625"/>
<keyword evidence="9" id="KW-1185">Reference proteome</keyword>
<dbReference type="SUPFAM" id="SSF161098">
    <property type="entry name" value="MetI-like"/>
    <property type="match status" value="1"/>
</dbReference>
<evidence type="ECO:0000256" key="6">
    <source>
        <dbReference type="RuleBase" id="RU363054"/>
    </source>
</evidence>
<keyword evidence="6" id="KW-1003">Cell membrane</keyword>
<evidence type="ECO:0000256" key="2">
    <source>
        <dbReference type="ARBA" id="ARBA00022692"/>
    </source>
</evidence>
<dbReference type="GO" id="GO:0005315">
    <property type="term" value="F:phosphate transmembrane transporter activity"/>
    <property type="evidence" value="ECO:0007669"/>
    <property type="project" value="InterPro"/>
</dbReference>
<evidence type="ECO:0000256" key="1">
    <source>
        <dbReference type="ARBA" id="ARBA00004141"/>
    </source>
</evidence>
<evidence type="ECO:0000313" key="8">
    <source>
        <dbReference type="EMBL" id="KXG74399.1"/>
    </source>
</evidence>
<dbReference type="PANTHER" id="PTHR42727">
    <property type="entry name" value="PHOSPHATE TRANSPORT SYSTEM PERMEASE PROTEIN"/>
    <property type="match status" value="1"/>
</dbReference>
<feature type="transmembrane region" description="Helical" evidence="5">
    <location>
        <begin position="21"/>
        <end position="41"/>
    </location>
</feature>
<dbReference type="Proteomes" id="UP000070456">
    <property type="component" value="Unassembled WGS sequence"/>
</dbReference>
<dbReference type="STRING" id="520762.AN619_23820"/>
<keyword evidence="5" id="KW-0813">Transport</keyword>
<comment type="caution">
    <text evidence="8">The sequence shown here is derived from an EMBL/GenBank/DDBJ whole genome shotgun (WGS) entry which is preliminary data.</text>
</comment>
<comment type="similarity">
    <text evidence="6">Belongs to the binding-protein-dependent transport system permease family. CysTW subfamily.</text>
</comment>
<feature type="transmembrane region" description="Helical" evidence="5">
    <location>
        <begin position="150"/>
        <end position="169"/>
    </location>
</feature>
<dbReference type="GO" id="GO:0005886">
    <property type="term" value="C:plasma membrane"/>
    <property type="evidence" value="ECO:0007669"/>
    <property type="project" value="UniProtKB-SubCell"/>
</dbReference>
<evidence type="ECO:0000256" key="4">
    <source>
        <dbReference type="ARBA" id="ARBA00023136"/>
    </source>
</evidence>
<comment type="caution">
    <text evidence="6">Lacks conserved residue(s) required for the propagation of feature annotation.</text>
</comment>
<feature type="transmembrane region" description="Helical" evidence="5">
    <location>
        <begin position="117"/>
        <end position="138"/>
    </location>
</feature>
<dbReference type="EMBL" id="LOEE01000055">
    <property type="protein sequence ID" value="KXG74399.1"/>
    <property type="molecule type" value="Genomic_DNA"/>
</dbReference>
<feature type="transmembrane region" description="Helical" evidence="5">
    <location>
        <begin position="73"/>
        <end position="96"/>
    </location>
</feature>
<dbReference type="NCBIfam" id="TIGR02138">
    <property type="entry name" value="phosphate_pstC"/>
    <property type="match status" value="1"/>
</dbReference>
<dbReference type="AlphaFoldDB" id="A0A140L1H4"/>
<evidence type="ECO:0000259" key="7">
    <source>
        <dbReference type="PROSITE" id="PS50928"/>
    </source>
</evidence>
<dbReference type="InterPro" id="IPR011864">
    <property type="entry name" value="Phosphate_PstC"/>
</dbReference>
<dbReference type="RefSeq" id="WP_068557212.1">
    <property type="nucleotide sequence ID" value="NZ_LOEE01000055.1"/>
</dbReference>
<dbReference type="InterPro" id="IPR035906">
    <property type="entry name" value="MetI-like_sf"/>
</dbReference>
<protein>
    <recommendedName>
        <fullName evidence="6">Phosphate transport system permease protein</fullName>
    </recommendedName>
</protein>
<gene>
    <name evidence="8" type="primary">pstC2</name>
    <name evidence="8" type="ORF">AN619_23820</name>
</gene>
<keyword evidence="3 5" id="KW-1133">Transmembrane helix</keyword>